<dbReference type="Proteomes" id="UP000831796">
    <property type="component" value="Chromosome"/>
</dbReference>
<dbReference type="InterPro" id="IPR011247">
    <property type="entry name" value="Chemotax_prot-Glu_Me-esterase"/>
</dbReference>
<sequence>MLDPENTMTQPLASKQPKSYRDIIVIGASTGGVAALMELVKALPADFPAPIFVVMHMPADSPSLLPQLLNSVAALHARHPQDGEEVEPGIIYVARPDHHLLLEGNRVLVTRGPKENRSRPSIDALFRSAAYTYGPRVIGVVLTGYLDDGTSGLWSVQRMGGQALVQEPHDAEQPSMPTNALEFVAADYVVPLAQMGTLLVRLTQEHAPAKTRLSAAELDLLKIELTIAKQGGGFELGIIDKGKLTPFTCPDCHGALTQLIEGQLIRYRCHTGHAYTVSALLSEVTQSVESMLYQSMRGLEETKMLLQNLGQHFADDQQQAVAKLFYRKADETGQQARVVHESILKHEALSGDLQFERKKLR</sequence>
<evidence type="ECO:0000256" key="4">
    <source>
        <dbReference type="PROSITE-ProRule" id="PRU00050"/>
    </source>
</evidence>
<evidence type="ECO:0000256" key="2">
    <source>
        <dbReference type="ARBA" id="ARBA00039140"/>
    </source>
</evidence>
<dbReference type="CDD" id="cd16433">
    <property type="entry name" value="CheB"/>
    <property type="match status" value="1"/>
</dbReference>
<evidence type="ECO:0000313" key="7">
    <source>
        <dbReference type="Proteomes" id="UP000831796"/>
    </source>
</evidence>
<accession>A0A8T9QAS3</accession>
<feature type="active site" evidence="4">
    <location>
        <position position="56"/>
    </location>
</feature>
<gene>
    <name evidence="6" type="ORF">MUN79_09590</name>
</gene>
<evidence type="ECO:0000259" key="5">
    <source>
        <dbReference type="PROSITE" id="PS50122"/>
    </source>
</evidence>
<dbReference type="Pfam" id="PF01339">
    <property type="entry name" value="CheB_methylest"/>
    <property type="match status" value="1"/>
</dbReference>
<dbReference type="AlphaFoldDB" id="A0A8T9QAS3"/>
<dbReference type="InterPro" id="IPR035909">
    <property type="entry name" value="CheB_C"/>
</dbReference>
<name>A0A8T9QAS3_9BACT</name>
<dbReference type="PROSITE" id="PS50122">
    <property type="entry name" value="CHEB"/>
    <property type="match status" value="1"/>
</dbReference>
<dbReference type="PANTHER" id="PTHR42872">
    <property type="entry name" value="PROTEIN-GLUTAMATE METHYLESTERASE/PROTEIN-GLUTAMINE GLUTAMINASE"/>
    <property type="match status" value="1"/>
</dbReference>
<dbReference type="GO" id="GO:0008984">
    <property type="term" value="F:protein-glutamate methylesterase activity"/>
    <property type="evidence" value="ECO:0007669"/>
    <property type="project" value="UniProtKB-EC"/>
</dbReference>
<dbReference type="PANTHER" id="PTHR42872:SF6">
    <property type="entry name" value="PROTEIN-GLUTAMATE METHYLESTERASE_PROTEIN-GLUTAMINE GLUTAMINASE"/>
    <property type="match status" value="1"/>
</dbReference>
<evidence type="ECO:0000256" key="1">
    <source>
        <dbReference type="ARBA" id="ARBA00022801"/>
    </source>
</evidence>
<keyword evidence="7" id="KW-1185">Reference proteome</keyword>
<dbReference type="EC" id="3.1.1.61" evidence="2"/>
<dbReference type="RefSeq" id="WP_244677456.1">
    <property type="nucleotide sequence ID" value="NZ_CP095046.1"/>
</dbReference>
<feature type="active site" evidence="4">
    <location>
        <position position="148"/>
    </location>
</feature>
<dbReference type="SUPFAM" id="SSF52738">
    <property type="entry name" value="Methylesterase CheB, C-terminal domain"/>
    <property type="match status" value="1"/>
</dbReference>
<comment type="catalytic activity">
    <reaction evidence="3">
        <text>[protein]-L-glutamate 5-O-methyl ester + H2O = L-glutamyl-[protein] + methanol + H(+)</text>
        <dbReference type="Rhea" id="RHEA:23236"/>
        <dbReference type="Rhea" id="RHEA-COMP:10208"/>
        <dbReference type="Rhea" id="RHEA-COMP:10311"/>
        <dbReference type="ChEBI" id="CHEBI:15377"/>
        <dbReference type="ChEBI" id="CHEBI:15378"/>
        <dbReference type="ChEBI" id="CHEBI:17790"/>
        <dbReference type="ChEBI" id="CHEBI:29973"/>
        <dbReference type="ChEBI" id="CHEBI:82795"/>
        <dbReference type="EC" id="3.1.1.61"/>
    </reaction>
</comment>
<dbReference type="Gene3D" id="3.40.50.180">
    <property type="entry name" value="Methylesterase CheB, C-terminal domain"/>
    <property type="match status" value="1"/>
</dbReference>
<reference evidence="6" key="1">
    <citation type="submission" date="2022-04" db="EMBL/GenBank/DDBJ databases">
        <title>Hymenobacter sp. isolated from the air.</title>
        <authorList>
            <person name="Won M."/>
            <person name="Lee C.-M."/>
            <person name="Woen H.-Y."/>
            <person name="Kwon S.-W."/>
        </authorList>
    </citation>
    <scope>NUCLEOTIDE SEQUENCE</scope>
    <source>
        <strain evidence="6">5116S-3</strain>
    </source>
</reference>
<dbReference type="GO" id="GO:0005737">
    <property type="term" value="C:cytoplasm"/>
    <property type="evidence" value="ECO:0007669"/>
    <property type="project" value="InterPro"/>
</dbReference>
<dbReference type="GO" id="GO:0006935">
    <property type="term" value="P:chemotaxis"/>
    <property type="evidence" value="ECO:0007669"/>
    <property type="project" value="UniProtKB-UniRule"/>
</dbReference>
<dbReference type="InterPro" id="IPR000673">
    <property type="entry name" value="Sig_transdc_resp-reg_Me-estase"/>
</dbReference>
<evidence type="ECO:0000256" key="3">
    <source>
        <dbReference type="ARBA" id="ARBA00048267"/>
    </source>
</evidence>
<feature type="domain" description="CheB-type methylesterase" evidence="5">
    <location>
        <begin position="17"/>
        <end position="206"/>
    </location>
</feature>
<protein>
    <recommendedName>
        <fullName evidence="2">protein-glutamate methylesterase</fullName>
        <ecNumber evidence="2">3.1.1.61</ecNumber>
    </recommendedName>
</protein>
<evidence type="ECO:0000313" key="6">
    <source>
        <dbReference type="EMBL" id="UOQ74112.1"/>
    </source>
</evidence>
<dbReference type="GO" id="GO:0000156">
    <property type="term" value="F:phosphorelay response regulator activity"/>
    <property type="evidence" value="ECO:0007669"/>
    <property type="project" value="InterPro"/>
</dbReference>
<dbReference type="PIRSF" id="PIRSF036461">
    <property type="entry name" value="Chmtx_methlestr"/>
    <property type="match status" value="1"/>
</dbReference>
<feature type="active site" evidence="4">
    <location>
        <position position="29"/>
    </location>
</feature>
<dbReference type="EMBL" id="CP095046">
    <property type="protein sequence ID" value="UOQ74112.1"/>
    <property type="molecule type" value="Genomic_DNA"/>
</dbReference>
<organism evidence="6 7">
    <name type="scientific">Hymenobacter cellulosilyticus</name>
    <dbReference type="NCBI Taxonomy" id="2932248"/>
    <lineage>
        <taxon>Bacteria</taxon>
        <taxon>Pseudomonadati</taxon>
        <taxon>Bacteroidota</taxon>
        <taxon>Cytophagia</taxon>
        <taxon>Cytophagales</taxon>
        <taxon>Hymenobacteraceae</taxon>
        <taxon>Hymenobacter</taxon>
    </lineage>
</organism>
<keyword evidence="4" id="KW-0145">Chemotaxis</keyword>
<keyword evidence="1 4" id="KW-0378">Hydrolase</keyword>
<dbReference type="KEGG" id="hcu:MUN79_09590"/>
<proteinExistence type="predicted"/>